<keyword evidence="1" id="KW-0812">Transmembrane</keyword>
<name>A0A069PCA5_9BURK</name>
<proteinExistence type="predicted"/>
<accession>A0A069PCA5</accession>
<dbReference type="Proteomes" id="UP000027466">
    <property type="component" value="Unassembled WGS sequence"/>
</dbReference>
<reference evidence="2 3" key="1">
    <citation type="submission" date="2014-03" db="EMBL/GenBank/DDBJ databases">
        <title>Draft Genome Sequences of Four Burkholderia Strains.</title>
        <authorList>
            <person name="Liu X.Y."/>
            <person name="Li C.X."/>
            <person name="Xu J.H."/>
        </authorList>
    </citation>
    <scope>NUCLEOTIDE SEQUENCE [LARGE SCALE GENOMIC DNA]</scope>
    <source>
        <strain evidence="2 3">DSM 50014</strain>
    </source>
</reference>
<keyword evidence="3" id="KW-1185">Reference proteome</keyword>
<organism evidence="2 3">
    <name type="scientific">Caballeronia glathei</name>
    <dbReference type="NCBI Taxonomy" id="60547"/>
    <lineage>
        <taxon>Bacteria</taxon>
        <taxon>Pseudomonadati</taxon>
        <taxon>Pseudomonadota</taxon>
        <taxon>Betaproteobacteria</taxon>
        <taxon>Burkholderiales</taxon>
        <taxon>Burkholderiaceae</taxon>
        <taxon>Caballeronia</taxon>
    </lineage>
</organism>
<evidence type="ECO:0000256" key="1">
    <source>
        <dbReference type="SAM" id="Phobius"/>
    </source>
</evidence>
<evidence type="ECO:0008006" key="4">
    <source>
        <dbReference type="Google" id="ProtNLM"/>
    </source>
</evidence>
<evidence type="ECO:0000313" key="2">
    <source>
        <dbReference type="EMBL" id="KDR38313.1"/>
    </source>
</evidence>
<sequence length="128" mass="14675">MNDFCPVHEQHVQEKLRDGRRANRHLQRRWLRHRRRAGFTLCCPIFWPIGLGLVAGGIGLMLAWKKRCHKSNCAVLNVLFAVESLFTLPWNTQVKAEMVLQVLAYNLKRVMNILGVAQTIKAIRMAAG</sequence>
<keyword evidence="1" id="KW-0472">Membrane</keyword>
<evidence type="ECO:0000313" key="3">
    <source>
        <dbReference type="Proteomes" id="UP000027466"/>
    </source>
</evidence>
<feature type="transmembrane region" description="Helical" evidence="1">
    <location>
        <begin position="37"/>
        <end position="64"/>
    </location>
</feature>
<gene>
    <name evidence="2" type="ORF">BG61_41610</name>
</gene>
<comment type="caution">
    <text evidence="2">The sequence shown here is derived from an EMBL/GenBank/DDBJ whole genome shotgun (WGS) entry which is preliminary data.</text>
</comment>
<dbReference type="AlphaFoldDB" id="A0A069PCA5"/>
<keyword evidence="1" id="KW-1133">Transmembrane helix</keyword>
<dbReference type="EMBL" id="JFHC01000096">
    <property type="protein sequence ID" value="KDR38313.1"/>
    <property type="molecule type" value="Genomic_DNA"/>
</dbReference>
<protein>
    <recommendedName>
        <fullName evidence="4">Transposase DDE domain-containing protein</fullName>
    </recommendedName>
</protein>